<keyword evidence="5" id="KW-0732">Signal</keyword>
<comment type="subcellular location">
    <subcellularLocation>
        <location evidence="1">Secreted</location>
    </subcellularLocation>
</comment>
<reference evidence="11" key="1">
    <citation type="journal article" date="2008" name="Insect Biochem. Mol. Biol.">
        <title>The genome of a lepidopteran model insect, the silkworm Bombyx mori.</title>
        <authorList>
            <consortium name="International Silkworm Genome Consortium"/>
        </authorList>
    </citation>
    <scope>NUCLEOTIDE SEQUENCE [LARGE SCALE GENOMIC DNA]</scope>
    <source>
        <strain evidence="11">p50T</strain>
    </source>
</reference>
<keyword evidence="7" id="KW-0325">Glycoprotein</keyword>
<gene>
    <name evidence="10" type="primary">100188963</name>
</gene>
<dbReference type="GO" id="GO:0045087">
    <property type="term" value="P:innate immune response"/>
    <property type="evidence" value="ECO:0007669"/>
    <property type="project" value="UniProtKB-KW"/>
</dbReference>
<dbReference type="InterPro" id="IPR035806">
    <property type="entry name" value="GH16_GRP_C"/>
</dbReference>
<dbReference type="AlphaFoldDB" id="A0A8R2GCA5"/>
<dbReference type="PANTHER" id="PTHR10963">
    <property type="entry name" value="GLYCOSYL HYDROLASE-RELATED"/>
    <property type="match status" value="1"/>
</dbReference>
<dbReference type="InterPro" id="IPR013320">
    <property type="entry name" value="ConA-like_dom_sf"/>
</dbReference>
<dbReference type="SUPFAM" id="SSF49899">
    <property type="entry name" value="Concanavalin A-like lectins/glucanases"/>
    <property type="match status" value="1"/>
</dbReference>
<evidence type="ECO:0000256" key="2">
    <source>
        <dbReference type="ARBA" id="ARBA00008781"/>
    </source>
</evidence>
<keyword evidence="6" id="KW-0391">Immunity</keyword>
<evidence type="ECO:0000313" key="11">
    <source>
        <dbReference type="Proteomes" id="UP000005204"/>
    </source>
</evidence>
<evidence type="ECO:0000256" key="4">
    <source>
        <dbReference type="ARBA" id="ARBA00022588"/>
    </source>
</evidence>
<evidence type="ECO:0000256" key="3">
    <source>
        <dbReference type="ARBA" id="ARBA00022525"/>
    </source>
</evidence>
<dbReference type="EnsemblMetazoa" id="XM_012694918.3">
    <property type="protein sequence ID" value="XP_012550372.1"/>
    <property type="gene ID" value="GeneID_100188963"/>
</dbReference>
<reference evidence="10" key="2">
    <citation type="submission" date="2022-06" db="UniProtKB">
        <authorList>
            <consortium name="EnsemblMetazoa"/>
        </authorList>
    </citation>
    <scope>IDENTIFICATION</scope>
    <source>
        <strain evidence="10">p50T (Dazao)</strain>
    </source>
</reference>
<organism evidence="10 11">
    <name type="scientific">Bombyx mori</name>
    <name type="common">Silk moth</name>
    <dbReference type="NCBI Taxonomy" id="7091"/>
    <lineage>
        <taxon>Eukaryota</taxon>
        <taxon>Metazoa</taxon>
        <taxon>Ecdysozoa</taxon>
        <taxon>Arthropoda</taxon>
        <taxon>Hexapoda</taxon>
        <taxon>Insecta</taxon>
        <taxon>Pterygota</taxon>
        <taxon>Neoptera</taxon>
        <taxon>Endopterygota</taxon>
        <taxon>Lepidoptera</taxon>
        <taxon>Glossata</taxon>
        <taxon>Ditrysia</taxon>
        <taxon>Bombycoidea</taxon>
        <taxon>Bombycidae</taxon>
        <taxon>Bombycinae</taxon>
        <taxon>Bombyx</taxon>
    </lineage>
</organism>
<dbReference type="InterPro" id="IPR043030">
    <property type="entry name" value="BGBP_N_sf"/>
</dbReference>
<dbReference type="PANTHER" id="PTHR10963:SF60">
    <property type="entry name" value="GRAM-NEGATIVE BACTERIA-BINDING PROTEIN 1-RELATED"/>
    <property type="match status" value="1"/>
</dbReference>
<name>A0A8R2GCA5_BOMMO</name>
<dbReference type="GO" id="GO:0005975">
    <property type="term" value="P:carbohydrate metabolic process"/>
    <property type="evidence" value="ECO:0007669"/>
    <property type="project" value="InterPro"/>
</dbReference>
<evidence type="ECO:0000256" key="5">
    <source>
        <dbReference type="ARBA" id="ARBA00022729"/>
    </source>
</evidence>
<keyword evidence="3" id="KW-0964">Secreted</keyword>
<dbReference type="GO" id="GO:0004553">
    <property type="term" value="F:hydrolase activity, hydrolyzing O-glycosyl compounds"/>
    <property type="evidence" value="ECO:0007669"/>
    <property type="project" value="InterPro"/>
</dbReference>
<protein>
    <recommendedName>
        <fullName evidence="12">Beta-1,3-glucan-binding protein</fullName>
    </recommendedName>
</protein>
<evidence type="ECO:0000256" key="7">
    <source>
        <dbReference type="ARBA" id="ARBA00023180"/>
    </source>
</evidence>
<dbReference type="InterPro" id="IPR031756">
    <property type="entry name" value="BGBP_N"/>
</dbReference>
<keyword evidence="4" id="KW-0399">Innate immunity</keyword>
<keyword evidence="11" id="KW-1185">Reference proteome</keyword>
<proteinExistence type="inferred from homology"/>
<dbReference type="GO" id="GO:0045088">
    <property type="term" value="P:regulation of innate immune response"/>
    <property type="evidence" value="ECO:0007669"/>
    <property type="project" value="UniProtKB-ARBA"/>
</dbReference>
<sequence>MEGLESGHWSRDITKAKNGVWTFRDRNAQLKLGDKIYFWTYVIKDGLGYRQDNGEWTVTEFVNENGNPVDVANPPVATSTTGPLQIPQQASTPIVRPEQTCQTSETVVQGRDKICKGTLIFSDEFEKNSLKDLTSWGAEVRFPEEPDYPFNVYTTDGTIGFDSGSLIISPVLLESKFSEDKIYQDLDLTNRCTGQIDTTECKRVASGSQILPPVMTGKVTTRHKFGFKYGRIEVRVKLPAGNWLIPEVNLEPHEKMYGPRRYESGLMRIAFTRGNAVFSKKLYAGPVLSDTEPFRSKLMKEKLGIENWNKEYHNYTMIWKPNGIEVLVDGEQFGVVDPGEGFYTVGRQNAVPHAAQWLKGTIMAPLDQIFYISLGLRVGGVHDFTDNPDKPWKNRNSKAMLAFWNDRTNWLPTWYDAAMRVDYVRVYAL</sequence>
<dbReference type="FunFam" id="2.60.120.200:FF:000235">
    <property type="entry name" value="Beta-1,3-glucan-binding protein"/>
    <property type="match status" value="1"/>
</dbReference>
<feature type="domain" description="CBM39" evidence="9">
    <location>
        <begin position="1"/>
        <end position="63"/>
    </location>
</feature>
<comment type="similarity">
    <text evidence="2">Belongs to the insect beta-1,3-glucan binding protein family.</text>
</comment>
<accession>A0A8R2GCA5</accession>
<evidence type="ECO:0000259" key="8">
    <source>
        <dbReference type="PROSITE" id="PS51762"/>
    </source>
</evidence>
<dbReference type="GO" id="GO:0030246">
    <property type="term" value="F:carbohydrate binding"/>
    <property type="evidence" value="ECO:0007669"/>
    <property type="project" value="InterPro"/>
</dbReference>
<dbReference type="GO" id="GO:0005576">
    <property type="term" value="C:extracellular region"/>
    <property type="evidence" value="ECO:0007669"/>
    <property type="project" value="UniProtKB-SubCell"/>
</dbReference>
<evidence type="ECO:0000259" key="9">
    <source>
        <dbReference type="PROSITE" id="PS51969"/>
    </source>
</evidence>
<dbReference type="InterPro" id="IPR050546">
    <property type="entry name" value="Glycosyl_Hydrlase_16"/>
</dbReference>
<dbReference type="InterPro" id="IPR000757">
    <property type="entry name" value="Beta-glucanase-like"/>
</dbReference>
<evidence type="ECO:0000313" key="10">
    <source>
        <dbReference type="EnsemblMetazoa" id="XP_012550372.1"/>
    </source>
</evidence>
<feature type="domain" description="GH16" evidence="8">
    <location>
        <begin position="97"/>
        <end position="429"/>
    </location>
</feature>
<dbReference type="Gene3D" id="2.60.40.2140">
    <property type="entry name" value="Beta-1,3-glucan-recognition protein, N-terminal domain"/>
    <property type="match status" value="1"/>
</dbReference>
<dbReference type="Gene3D" id="2.60.120.200">
    <property type="match status" value="1"/>
</dbReference>
<dbReference type="Proteomes" id="UP000005204">
    <property type="component" value="Unassembled WGS sequence"/>
</dbReference>
<evidence type="ECO:0000256" key="6">
    <source>
        <dbReference type="ARBA" id="ARBA00022859"/>
    </source>
</evidence>
<dbReference type="PROSITE" id="PS51762">
    <property type="entry name" value="GH16_2"/>
    <property type="match status" value="1"/>
</dbReference>
<evidence type="ECO:0008006" key="12">
    <source>
        <dbReference type="Google" id="ProtNLM"/>
    </source>
</evidence>
<dbReference type="PROSITE" id="PS51969">
    <property type="entry name" value="CBM39"/>
    <property type="match status" value="1"/>
</dbReference>
<evidence type="ECO:0000256" key="1">
    <source>
        <dbReference type="ARBA" id="ARBA00004613"/>
    </source>
</evidence>
<dbReference type="Pfam" id="PF15886">
    <property type="entry name" value="CBM39"/>
    <property type="match status" value="1"/>
</dbReference>
<dbReference type="CDD" id="cd02179">
    <property type="entry name" value="GH16_beta_GRP"/>
    <property type="match status" value="1"/>
</dbReference>